<dbReference type="InterPro" id="IPR005939">
    <property type="entry name" value="BLH_phosphatase-like"/>
</dbReference>
<dbReference type="OrthoDB" id="9805710at2"/>
<sequence>MDIRPITSRYAVSPQISVEDVPAIVDAGFCKVICNRPNSEVPPSHQADVIAEAVRAAGLEFEVLELTHQTMTPDNVSRQRALSECDAGPVLAYCASGTRCSVIWALGQCEVSDPDAILSQTSAAGYQLEGLRPTLAELCNSVK</sequence>
<dbReference type="Gene3D" id="3.90.190.10">
    <property type="entry name" value="Protein tyrosine phosphatase superfamily"/>
    <property type="match status" value="1"/>
</dbReference>
<evidence type="ECO:0000313" key="3">
    <source>
        <dbReference type="Proteomes" id="UP000252706"/>
    </source>
</evidence>
<dbReference type="NCBIfam" id="TIGR01244">
    <property type="entry name" value="TIGR01244 family sulfur transferase"/>
    <property type="match status" value="1"/>
</dbReference>
<dbReference type="InterPro" id="IPR029021">
    <property type="entry name" value="Prot-tyrosine_phosphatase-like"/>
</dbReference>
<dbReference type="RefSeq" id="WP_113822654.1">
    <property type="nucleotide sequence ID" value="NZ_QOCE01000013.1"/>
</dbReference>
<dbReference type="AlphaFoldDB" id="A0A366X8J8"/>
<gene>
    <name evidence="2" type="ORF">DS909_06570</name>
</gene>
<dbReference type="Pfam" id="PF04273">
    <property type="entry name" value="BLH_phosphatase"/>
    <property type="match status" value="1"/>
</dbReference>
<protein>
    <submittedName>
        <fullName evidence="2">TIGR01244 family phosphatase</fullName>
    </submittedName>
</protein>
<evidence type="ECO:0000313" key="2">
    <source>
        <dbReference type="EMBL" id="RBW58614.1"/>
    </source>
</evidence>
<dbReference type="EMBL" id="QOCE01000013">
    <property type="protein sequence ID" value="RBW58614.1"/>
    <property type="molecule type" value="Genomic_DNA"/>
</dbReference>
<comment type="caution">
    <text evidence="2">The sequence shown here is derived from an EMBL/GenBank/DDBJ whole genome shotgun (WGS) entry which is preliminary data.</text>
</comment>
<feature type="domain" description="Beta-lactamase hydrolase-like protein phosphatase-like" evidence="1">
    <location>
        <begin position="2"/>
        <end position="109"/>
    </location>
</feature>
<dbReference type="GO" id="GO:0016787">
    <property type="term" value="F:hydrolase activity"/>
    <property type="evidence" value="ECO:0007669"/>
    <property type="project" value="InterPro"/>
</dbReference>
<reference evidence="2 3" key="1">
    <citation type="submission" date="2018-07" db="EMBL/GenBank/DDBJ databases">
        <title>Modular assembly of carbohydrate-degrading microbial communities in the ocean.</title>
        <authorList>
            <person name="Enke T.N."/>
            <person name="Datta M.S."/>
            <person name="Schwartzman J.A."/>
            <person name="Cermak N."/>
            <person name="Schmitz D.A."/>
            <person name="Barrere J."/>
            <person name="Cordero O.X."/>
        </authorList>
    </citation>
    <scope>NUCLEOTIDE SEQUENCE [LARGE SCALE GENOMIC DNA]</scope>
    <source>
        <strain evidence="2 3">C3M10</strain>
    </source>
</reference>
<evidence type="ECO:0000259" key="1">
    <source>
        <dbReference type="Pfam" id="PF04273"/>
    </source>
</evidence>
<dbReference type="Proteomes" id="UP000252706">
    <property type="component" value="Unassembled WGS sequence"/>
</dbReference>
<accession>A0A366X8J8</accession>
<proteinExistence type="predicted"/>
<organism evidence="2 3">
    <name type="scientific">Phaeobacter gallaeciensis</name>
    <dbReference type="NCBI Taxonomy" id="60890"/>
    <lineage>
        <taxon>Bacteria</taxon>
        <taxon>Pseudomonadati</taxon>
        <taxon>Pseudomonadota</taxon>
        <taxon>Alphaproteobacteria</taxon>
        <taxon>Rhodobacterales</taxon>
        <taxon>Roseobacteraceae</taxon>
        <taxon>Phaeobacter</taxon>
    </lineage>
</organism>
<name>A0A366X8J8_9RHOB</name>
<dbReference type="CDD" id="cd14503">
    <property type="entry name" value="PTP-bact"/>
    <property type="match status" value="1"/>
</dbReference>